<evidence type="ECO:0000256" key="3">
    <source>
        <dbReference type="ARBA" id="ARBA00025223"/>
    </source>
</evidence>
<dbReference type="AlphaFoldDB" id="A0A8R7NX68"/>
<dbReference type="Gene3D" id="6.10.140.1620">
    <property type="match status" value="1"/>
</dbReference>
<comment type="function">
    <text evidence="3">Involved in regulation of actin and microtubule organization. Part of a WAVE complex that activates the Arp2/3 complex.</text>
</comment>
<comment type="similarity">
    <text evidence="1">Belongs to the ABI family.</text>
</comment>
<protein>
    <recommendedName>
        <fullName evidence="7">Protein ABIL1</fullName>
    </recommendedName>
</protein>
<accession>A0A8R7NX68</accession>
<proteinExistence type="inferred from homology"/>
<reference evidence="5" key="2">
    <citation type="submission" date="2018-03" db="EMBL/GenBank/DDBJ databases">
        <title>The Triticum urartu genome reveals the dynamic nature of wheat genome evolution.</title>
        <authorList>
            <person name="Ling H."/>
            <person name="Ma B."/>
            <person name="Shi X."/>
            <person name="Liu H."/>
            <person name="Dong L."/>
            <person name="Sun H."/>
            <person name="Cao Y."/>
            <person name="Gao Q."/>
            <person name="Zheng S."/>
            <person name="Li Y."/>
            <person name="Yu Y."/>
            <person name="Du H."/>
            <person name="Qi M."/>
            <person name="Li Y."/>
            <person name="Yu H."/>
            <person name="Cui Y."/>
            <person name="Wang N."/>
            <person name="Chen C."/>
            <person name="Wu H."/>
            <person name="Zhao Y."/>
            <person name="Zhang J."/>
            <person name="Li Y."/>
            <person name="Zhou W."/>
            <person name="Zhang B."/>
            <person name="Hu W."/>
            <person name="Eijk M."/>
            <person name="Tang J."/>
            <person name="Witsenboer H."/>
            <person name="Zhao S."/>
            <person name="Li Z."/>
            <person name="Zhang A."/>
            <person name="Wang D."/>
            <person name="Liang C."/>
        </authorList>
    </citation>
    <scope>NUCLEOTIDE SEQUENCE [LARGE SCALE GENOMIC DNA]</scope>
    <source>
        <strain evidence="5">cv. G1812</strain>
    </source>
</reference>
<dbReference type="Proteomes" id="UP000015106">
    <property type="component" value="Chromosome 1"/>
</dbReference>
<dbReference type="EnsemblPlants" id="TuG1812G0100000714.01.T02">
    <property type="protein sequence ID" value="TuG1812G0100000714.01.T02"/>
    <property type="gene ID" value="TuG1812G0100000714.01"/>
</dbReference>
<feature type="region of interest" description="Disordered" evidence="4">
    <location>
        <begin position="195"/>
        <end position="293"/>
    </location>
</feature>
<comment type="subunit">
    <text evidence="2">Binds SCAR.</text>
</comment>
<sequence>MVEAAGPLRRRGGTMEEVQMEEAFIFSETIKDLKALRPQLYSAAEYFELAYTQEGRKQAVMSNLKEYAVKALVNTVDHLGSVSFKVSSLVDQRFDEVAEANLRVSCIQQRAQAIHACVNREGLTQQSLSIAAPKYHKRYILPGDGSVPNAVPNFSEMNKVKSRTAQMHQAFRAAASAAQTKNKYKQASFRKLRSIARAPSQSARSSSPAQHPRFVPPSDTAIPTKRDKRSDSPIYLTTPLTRSGSLSKKSSLLKTSSVRVQMQTTSDPKRLAPLRSYTDRYNDDSMESEQTLKKGKKFLKSLLSRRKSGKEEPLQDSVP</sequence>
<keyword evidence="6" id="KW-1185">Reference proteome</keyword>
<organism evidence="5 6">
    <name type="scientific">Triticum urartu</name>
    <name type="common">Red wild einkorn</name>
    <name type="synonym">Crithodium urartu</name>
    <dbReference type="NCBI Taxonomy" id="4572"/>
    <lineage>
        <taxon>Eukaryota</taxon>
        <taxon>Viridiplantae</taxon>
        <taxon>Streptophyta</taxon>
        <taxon>Embryophyta</taxon>
        <taxon>Tracheophyta</taxon>
        <taxon>Spermatophyta</taxon>
        <taxon>Magnoliopsida</taxon>
        <taxon>Liliopsida</taxon>
        <taxon>Poales</taxon>
        <taxon>Poaceae</taxon>
        <taxon>BOP clade</taxon>
        <taxon>Pooideae</taxon>
        <taxon>Triticodae</taxon>
        <taxon>Triticeae</taxon>
        <taxon>Triticinae</taxon>
        <taxon>Triticum</taxon>
    </lineage>
</organism>
<dbReference type="Gramene" id="TuG1812G0100000714.01.T02">
    <property type="protein sequence ID" value="TuG1812G0100000714.01.T02"/>
    <property type="gene ID" value="TuG1812G0100000714.01"/>
</dbReference>
<dbReference type="PANTHER" id="PTHR10460">
    <property type="entry name" value="ABL INTERACTOR FAMILY MEMBER"/>
    <property type="match status" value="1"/>
</dbReference>
<dbReference type="PANTHER" id="PTHR10460:SF49">
    <property type="entry name" value="PROTEIN ABIL1"/>
    <property type="match status" value="1"/>
</dbReference>
<evidence type="ECO:0000256" key="4">
    <source>
        <dbReference type="SAM" id="MobiDB-lite"/>
    </source>
</evidence>
<evidence type="ECO:0000256" key="1">
    <source>
        <dbReference type="ARBA" id="ARBA00010020"/>
    </source>
</evidence>
<evidence type="ECO:0000256" key="2">
    <source>
        <dbReference type="ARBA" id="ARBA00011513"/>
    </source>
</evidence>
<evidence type="ECO:0008006" key="7">
    <source>
        <dbReference type="Google" id="ProtNLM"/>
    </source>
</evidence>
<feature type="compositionally biased region" description="Low complexity" evidence="4">
    <location>
        <begin position="243"/>
        <end position="257"/>
    </location>
</feature>
<dbReference type="InterPro" id="IPR028457">
    <property type="entry name" value="ABI"/>
</dbReference>
<name>A0A8R7NX68_TRIUA</name>
<reference evidence="6" key="1">
    <citation type="journal article" date="2013" name="Nature">
        <title>Draft genome of the wheat A-genome progenitor Triticum urartu.</title>
        <authorList>
            <person name="Ling H.Q."/>
            <person name="Zhao S."/>
            <person name="Liu D."/>
            <person name="Wang J."/>
            <person name="Sun H."/>
            <person name="Zhang C."/>
            <person name="Fan H."/>
            <person name="Li D."/>
            <person name="Dong L."/>
            <person name="Tao Y."/>
            <person name="Gao C."/>
            <person name="Wu H."/>
            <person name="Li Y."/>
            <person name="Cui Y."/>
            <person name="Guo X."/>
            <person name="Zheng S."/>
            <person name="Wang B."/>
            <person name="Yu K."/>
            <person name="Liang Q."/>
            <person name="Yang W."/>
            <person name="Lou X."/>
            <person name="Chen J."/>
            <person name="Feng M."/>
            <person name="Jian J."/>
            <person name="Zhang X."/>
            <person name="Luo G."/>
            <person name="Jiang Y."/>
            <person name="Liu J."/>
            <person name="Wang Z."/>
            <person name="Sha Y."/>
            <person name="Zhang B."/>
            <person name="Wu H."/>
            <person name="Tang D."/>
            <person name="Shen Q."/>
            <person name="Xue P."/>
            <person name="Zou S."/>
            <person name="Wang X."/>
            <person name="Liu X."/>
            <person name="Wang F."/>
            <person name="Yang Y."/>
            <person name="An X."/>
            <person name="Dong Z."/>
            <person name="Zhang K."/>
            <person name="Zhang X."/>
            <person name="Luo M.C."/>
            <person name="Dvorak J."/>
            <person name="Tong Y."/>
            <person name="Wang J."/>
            <person name="Yang H."/>
            <person name="Li Z."/>
            <person name="Wang D."/>
            <person name="Zhang A."/>
            <person name="Wang J."/>
        </authorList>
    </citation>
    <scope>NUCLEOTIDE SEQUENCE</scope>
    <source>
        <strain evidence="6">cv. G1812</strain>
    </source>
</reference>
<evidence type="ECO:0000313" key="5">
    <source>
        <dbReference type="EnsemblPlants" id="TuG1812G0100000714.01.T02"/>
    </source>
</evidence>
<reference evidence="5" key="3">
    <citation type="submission" date="2022-06" db="UniProtKB">
        <authorList>
            <consortium name="EnsemblPlants"/>
        </authorList>
    </citation>
    <scope>IDENTIFICATION</scope>
</reference>
<feature type="compositionally biased region" description="Low complexity" evidence="4">
    <location>
        <begin position="195"/>
        <end position="213"/>
    </location>
</feature>
<evidence type="ECO:0000313" key="6">
    <source>
        <dbReference type="Proteomes" id="UP000015106"/>
    </source>
</evidence>